<accession>A0A9P4JA56</accession>
<keyword evidence="2" id="KW-0378">Hydrolase</keyword>
<dbReference type="OrthoDB" id="5561659at2759"/>
<dbReference type="GO" id="GO:0000723">
    <property type="term" value="P:telomere maintenance"/>
    <property type="evidence" value="ECO:0007669"/>
    <property type="project" value="TreeGrafter"/>
</dbReference>
<evidence type="ECO:0000313" key="5">
    <source>
        <dbReference type="Proteomes" id="UP000799439"/>
    </source>
</evidence>
<evidence type="ECO:0000256" key="2">
    <source>
        <dbReference type="ARBA" id="ARBA00022801"/>
    </source>
</evidence>
<dbReference type="PANTHER" id="PTHR23240:SF8">
    <property type="entry name" value="PROTEIN ARTEMIS"/>
    <property type="match status" value="1"/>
</dbReference>
<keyword evidence="3" id="KW-0269">Exonuclease</keyword>
<evidence type="ECO:0000313" key="4">
    <source>
        <dbReference type="EMBL" id="KAF2155253.1"/>
    </source>
</evidence>
<sequence length="490" mass="55609">MSTFDGFVSEFPLIRIDQFATLANRPPPLVCLLSHVHTDHLRGLETFKSPFVYCTHATRQLLLRMEKYPHRLNFARGVLESRKQTYRHLKKILRPLPLGTPTHIELRPGETIKVTALDANHCPGACMFMIQGNGRNVLYTGDLRCEAWFVDRLIREPVMHPFVNGLKTLDRIYLDTTYATRKAPYGKFPTKADGVKELLTKISLLGPDTILYFDTWTFGYEEVWIALSNYLDTNIHVDEYRWRLYRSLADGEGQDILLSAPLVGFQEGHRWQSGCLAKEHGKNVRIHSCERGMGCEVFENHKVVLITPIVTRYDGIEYDEKCAGGGQGDLNQIHELELTDLSALGRLMELCTTRLQDRPEVSQKLKAWLADSIKQGAQNIKLDTEVFQEAIYGGNEFDELDDIPIDRLVAALDKMGSKSEGGDTSSAERITFPYSRHASFQELRLLVGALRPNAVFPNTYEPGMDMDAFTGVAGHVGWLPESRFSMRARR</sequence>
<proteinExistence type="predicted"/>
<dbReference type="EMBL" id="ML996083">
    <property type="protein sequence ID" value="KAF2155253.1"/>
    <property type="molecule type" value="Genomic_DNA"/>
</dbReference>
<dbReference type="GO" id="GO:0003684">
    <property type="term" value="F:damaged DNA binding"/>
    <property type="evidence" value="ECO:0007669"/>
    <property type="project" value="TreeGrafter"/>
</dbReference>
<keyword evidence="1" id="KW-0540">Nuclease</keyword>
<organism evidence="4 5">
    <name type="scientific">Myriangium duriaei CBS 260.36</name>
    <dbReference type="NCBI Taxonomy" id="1168546"/>
    <lineage>
        <taxon>Eukaryota</taxon>
        <taxon>Fungi</taxon>
        <taxon>Dikarya</taxon>
        <taxon>Ascomycota</taxon>
        <taxon>Pezizomycotina</taxon>
        <taxon>Dothideomycetes</taxon>
        <taxon>Dothideomycetidae</taxon>
        <taxon>Myriangiales</taxon>
        <taxon>Myriangiaceae</taxon>
        <taxon>Myriangium</taxon>
    </lineage>
</organism>
<dbReference type="SUPFAM" id="SSF56281">
    <property type="entry name" value="Metallo-hydrolase/oxidoreductase"/>
    <property type="match status" value="1"/>
</dbReference>
<reference evidence="4" key="1">
    <citation type="journal article" date="2020" name="Stud. Mycol.">
        <title>101 Dothideomycetes genomes: a test case for predicting lifestyles and emergence of pathogens.</title>
        <authorList>
            <person name="Haridas S."/>
            <person name="Albert R."/>
            <person name="Binder M."/>
            <person name="Bloem J."/>
            <person name="Labutti K."/>
            <person name="Salamov A."/>
            <person name="Andreopoulos B."/>
            <person name="Baker S."/>
            <person name="Barry K."/>
            <person name="Bills G."/>
            <person name="Bluhm B."/>
            <person name="Cannon C."/>
            <person name="Castanera R."/>
            <person name="Culley D."/>
            <person name="Daum C."/>
            <person name="Ezra D."/>
            <person name="Gonzalez J."/>
            <person name="Henrissat B."/>
            <person name="Kuo A."/>
            <person name="Liang C."/>
            <person name="Lipzen A."/>
            <person name="Lutzoni F."/>
            <person name="Magnuson J."/>
            <person name="Mondo S."/>
            <person name="Nolan M."/>
            <person name="Ohm R."/>
            <person name="Pangilinan J."/>
            <person name="Park H.-J."/>
            <person name="Ramirez L."/>
            <person name="Alfaro M."/>
            <person name="Sun H."/>
            <person name="Tritt A."/>
            <person name="Yoshinaga Y."/>
            <person name="Zwiers L.-H."/>
            <person name="Turgeon B."/>
            <person name="Goodwin S."/>
            <person name="Spatafora J."/>
            <person name="Crous P."/>
            <person name="Grigoriev I."/>
        </authorList>
    </citation>
    <scope>NUCLEOTIDE SEQUENCE</scope>
    <source>
        <strain evidence="4">CBS 260.36</strain>
    </source>
</reference>
<protein>
    <recommendedName>
        <fullName evidence="6">Metallo-beta-lactamase domain-containing protein</fullName>
    </recommendedName>
</protein>
<dbReference type="Proteomes" id="UP000799439">
    <property type="component" value="Unassembled WGS sequence"/>
</dbReference>
<dbReference type="InterPro" id="IPR036866">
    <property type="entry name" value="RibonucZ/Hydroxyglut_hydro"/>
</dbReference>
<dbReference type="Pfam" id="PF23023">
    <property type="entry name" value="Anti-Pycsar_Apyc1"/>
    <property type="match status" value="1"/>
</dbReference>
<evidence type="ECO:0000256" key="1">
    <source>
        <dbReference type="ARBA" id="ARBA00022722"/>
    </source>
</evidence>
<dbReference type="AlphaFoldDB" id="A0A9P4JA56"/>
<evidence type="ECO:0000256" key="3">
    <source>
        <dbReference type="ARBA" id="ARBA00022839"/>
    </source>
</evidence>
<evidence type="ECO:0008006" key="6">
    <source>
        <dbReference type="Google" id="ProtNLM"/>
    </source>
</evidence>
<dbReference type="GO" id="GO:0006303">
    <property type="term" value="P:double-strand break repair via nonhomologous end joining"/>
    <property type="evidence" value="ECO:0007669"/>
    <property type="project" value="TreeGrafter"/>
</dbReference>
<keyword evidence="5" id="KW-1185">Reference proteome</keyword>
<dbReference type="PANTHER" id="PTHR23240">
    <property type="entry name" value="DNA CROSS-LINK REPAIR PROTEIN PSO2/SNM1-RELATED"/>
    <property type="match status" value="1"/>
</dbReference>
<dbReference type="GO" id="GO:0036297">
    <property type="term" value="P:interstrand cross-link repair"/>
    <property type="evidence" value="ECO:0007669"/>
    <property type="project" value="TreeGrafter"/>
</dbReference>
<gene>
    <name evidence="4" type="ORF">K461DRAFT_326956</name>
</gene>
<comment type="caution">
    <text evidence="4">The sequence shown here is derived from an EMBL/GenBank/DDBJ whole genome shotgun (WGS) entry which is preliminary data.</text>
</comment>
<name>A0A9P4JA56_9PEZI</name>
<dbReference type="GO" id="GO:0035312">
    <property type="term" value="F:5'-3' DNA exonuclease activity"/>
    <property type="evidence" value="ECO:0007669"/>
    <property type="project" value="TreeGrafter"/>
</dbReference>
<dbReference type="Gene3D" id="3.60.15.10">
    <property type="entry name" value="Ribonuclease Z/Hydroxyacylglutathione hydrolase-like"/>
    <property type="match status" value="1"/>
</dbReference>